<keyword evidence="1" id="KW-0472">Membrane</keyword>
<name>A0AAN8IGL4_TRICO</name>
<dbReference type="AlphaFoldDB" id="A0AAN8IGL4"/>
<evidence type="ECO:0000313" key="2">
    <source>
        <dbReference type="EMBL" id="KAK5969333.1"/>
    </source>
</evidence>
<dbReference type="Proteomes" id="UP001331761">
    <property type="component" value="Unassembled WGS sequence"/>
</dbReference>
<proteinExistence type="predicted"/>
<reference evidence="2 3" key="1">
    <citation type="submission" date="2019-10" db="EMBL/GenBank/DDBJ databases">
        <title>Assembly and Annotation for the nematode Trichostrongylus colubriformis.</title>
        <authorList>
            <person name="Martin J."/>
        </authorList>
    </citation>
    <scope>NUCLEOTIDE SEQUENCE [LARGE SCALE GENOMIC DNA]</scope>
    <source>
        <strain evidence="2">G859</strain>
        <tissue evidence="2">Whole worm</tissue>
    </source>
</reference>
<organism evidence="2 3">
    <name type="scientific">Trichostrongylus colubriformis</name>
    <name type="common">Black scour worm</name>
    <dbReference type="NCBI Taxonomy" id="6319"/>
    <lineage>
        <taxon>Eukaryota</taxon>
        <taxon>Metazoa</taxon>
        <taxon>Ecdysozoa</taxon>
        <taxon>Nematoda</taxon>
        <taxon>Chromadorea</taxon>
        <taxon>Rhabditida</taxon>
        <taxon>Rhabditina</taxon>
        <taxon>Rhabditomorpha</taxon>
        <taxon>Strongyloidea</taxon>
        <taxon>Trichostrongylidae</taxon>
        <taxon>Trichostrongylus</taxon>
    </lineage>
</organism>
<comment type="caution">
    <text evidence="2">The sequence shown here is derived from an EMBL/GenBank/DDBJ whole genome shotgun (WGS) entry which is preliminary data.</text>
</comment>
<evidence type="ECO:0000313" key="3">
    <source>
        <dbReference type="Proteomes" id="UP001331761"/>
    </source>
</evidence>
<sequence>MIPYPYEIDSVYRFFIVTIGLILLRGATAIKCYTTKKGIQAYGVCALTVDYRYGSKCDIFSFELWGGRKSGQHMGNCGMKTVNETEKGKIVKIWRINCYCDSGTHCAEFLSTFKEFLDNNRGKMTLYQCLYDQLKAGMFLSDKGLLSTSSVRSEAFFSTSTVQPAESIKPVPRRKRPYLSEKAK</sequence>
<keyword evidence="3" id="KW-1185">Reference proteome</keyword>
<feature type="transmembrane region" description="Helical" evidence="1">
    <location>
        <begin position="12"/>
        <end position="30"/>
    </location>
</feature>
<feature type="non-terminal residue" evidence="2">
    <location>
        <position position="184"/>
    </location>
</feature>
<gene>
    <name evidence="2" type="ORF">GCK32_015314</name>
</gene>
<keyword evidence="1" id="KW-0812">Transmembrane</keyword>
<protein>
    <submittedName>
        <fullName evidence="2">Uncharacterized protein</fullName>
    </submittedName>
</protein>
<accession>A0AAN8IGL4</accession>
<evidence type="ECO:0000256" key="1">
    <source>
        <dbReference type="SAM" id="Phobius"/>
    </source>
</evidence>
<keyword evidence="1" id="KW-1133">Transmembrane helix</keyword>
<dbReference type="EMBL" id="WIXE01020290">
    <property type="protein sequence ID" value="KAK5969333.1"/>
    <property type="molecule type" value="Genomic_DNA"/>
</dbReference>